<accession>A0A8S1GY38</accession>
<comment type="subcellular location">
    <molecule>Phosphatidylserine decarboxylase alpha chain</molecule>
    <subcellularLocation>
        <location evidence="13">Mitochondrion inner membrane</location>
        <topology evidence="13">Peripheral membrane protein</topology>
        <orientation evidence="13">Intermembrane side</orientation>
    </subcellularLocation>
    <text evidence="13">Anchored to the mitochondrial inner membrane through its interaction with the integral membrane beta chain.</text>
</comment>
<dbReference type="OrthoDB" id="4330at2759"/>
<proteinExistence type="inferred from homology"/>
<organism evidence="15 16">
    <name type="scientific">Caenorhabditis auriculariae</name>
    <dbReference type="NCBI Taxonomy" id="2777116"/>
    <lineage>
        <taxon>Eukaryota</taxon>
        <taxon>Metazoa</taxon>
        <taxon>Ecdysozoa</taxon>
        <taxon>Nematoda</taxon>
        <taxon>Chromadorea</taxon>
        <taxon>Rhabditida</taxon>
        <taxon>Rhabditina</taxon>
        <taxon>Rhabditomorpha</taxon>
        <taxon>Rhabditoidea</taxon>
        <taxon>Rhabditidae</taxon>
        <taxon>Peloderinae</taxon>
        <taxon>Caenorhabditis</taxon>
    </lineage>
</organism>
<evidence type="ECO:0000256" key="1">
    <source>
        <dbReference type="ARBA" id="ARBA00005189"/>
    </source>
</evidence>
<keyword evidence="2 13" id="KW-0444">Lipid biosynthesis</keyword>
<evidence type="ECO:0000256" key="5">
    <source>
        <dbReference type="ARBA" id="ARBA00022989"/>
    </source>
</evidence>
<keyword evidence="3 13" id="KW-0812">Transmembrane</keyword>
<feature type="modified residue" description="Pyruvic acid (Ser); by autocatalysis" evidence="13">
    <location>
        <position position="349"/>
    </location>
</feature>
<dbReference type="InterPro" id="IPR003817">
    <property type="entry name" value="PS_Dcarbxylase"/>
</dbReference>
<feature type="site" description="Cleavage (non-hydrolytic); by autocatalysis" evidence="13">
    <location>
        <begin position="348"/>
        <end position="349"/>
    </location>
</feature>
<dbReference type="InterPro" id="IPR033177">
    <property type="entry name" value="PSD-B"/>
</dbReference>
<protein>
    <recommendedName>
        <fullName evidence="13">Phosphatidylserine decarboxylase proenzyme, mitochondrial</fullName>
        <ecNumber evidence="13">4.1.1.65</ecNumber>
    </recommendedName>
    <component>
        <recommendedName>
            <fullName evidence="13">Phosphatidylserine decarboxylase beta chain</fullName>
        </recommendedName>
    </component>
    <component>
        <recommendedName>
            <fullName evidence="13">Phosphatidylserine decarboxylase alpha chain</fullName>
        </recommendedName>
    </component>
</protein>
<dbReference type="AlphaFoldDB" id="A0A8S1GY38"/>
<feature type="topological domain" description="Mitochondrial matrix" evidence="13">
    <location>
        <begin position="1"/>
        <end position="64"/>
    </location>
</feature>
<comment type="similarity">
    <text evidence="13">Belongs to the phosphatidylserine decarboxylase family. PSD-B subfamily. Eukaryotic type I sub-subfamily.</text>
</comment>
<keyword evidence="5 13" id="KW-1133">Transmembrane helix</keyword>
<dbReference type="InterPro" id="IPR022559">
    <property type="entry name" value="SUP-1-like"/>
</dbReference>
<sequence>MQSRLFSVSFSLLRSSSLNLHKSRWLVSGAPQTSLLRPASTNLEKGIQRVPNVLPPKKKRNWLKWLSFSTILIAGATYVGYLFTPDWREIVDSKHYYSNWKIRVYLSLPFNTASRLVGGLANREIPVWLREPFLGTFARAYDCNMEEAVEPDLKSYPSFAAFFNRKLKESSRPISESPLVSPADGIVLHFGKVDENRIEYVKGHDYDVGSFLGEVEMTQKDELDLYQVVIYLAPGNYHAFHSPARWVANQCRHVPGLLLSVRPTLLSHVPHLFCLNERVVLNGSWRHGFFSMSAVAATNVGDIVIDAEPSLRTNKIQRRKKAEKMMNTETEIHAPFLSGERVGEFRLGSTIVLVFQAPPTIKFSIKAGDPLRYGQNSKSKKENKVQKASFHVLRILKKGRYVPKMHTFFCTNSTLNLRIERFCESLSIADGFCASSSRNRQTSLAGMLTNFSIISCSRRRAVREKSTNSPRCMSSDLSSCLSFLVVLPVLVQSQSYNDVICRRPWYFNSPRPAPMRCPTPSFFFYYECCGEFLENCCWRVRPEPIYVTVAIVLVLLLLCSCCCVVGFLVKNRKRKGEKRLETSNRQTETENVVSFERSTQMSETEDRRRSYAAARDRDIDYQYF</sequence>
<keyword evidence="11 13" id="KW-0670">Pyruvate</keyword>
<evidence type="ECO:0000256" key="13">
    <source>
        <dbReference type="HAMAP-Rule" id="MF_03208"/>
    </source>
</evidence>
<comment type="caution">
    <text evidence="15">The sequence shown here is derived from an EMBL/GenBank/DDBJ whole genome shotgun (WGS) entry which is preliminary data.</text>
</comment>
<keyword evidence="9 13" id="KW-0456">Lyase</keyword>
<feature type="topological domain" description="Mitochondrial intermembrane" evidence="13">
    <location>
        <begin position="84"/>
        <end position="624"/>
    </location>
</feature>
<dbReference type="Pfam" id="PF02666">
    <property type="entry name" value="PS_Dcarbxylase"/>
    <property type="match status" value="1"/>
</dbReference>
<dbReference type="NCBIfam" id="TIGR00163">
    <property type="entry name" value="PS_decarb"/>
    <property type="match status" value="1"/>
</dbReference>
<keyword evidence="13" id="KW-0999">Mitochondrion inner membrane</keyword>
<evidence type="ECO:0000256" key="9">
    <source>
        <dbReference type="ARBA" id="ARBA00023239"/>
    </source>
</evidence>
<keyword evidence="13" id="KW-0496">Mitochondrion</keyword>
<reference evidence="15" key="1">
    <citation type="submission" date="2020-10" db="EMBL/GenBank/DDBJ databases">
        <authorList>
            <person name="Kikuchi T."/>
        </authorList>
    </citation>
    <scope>NUCLEOTIDE SEQUENCE</scope>
    <source>
        <strain evidence="15">NKZ352</strain>
    </source>
</reference>
<comment type="catalytic activity">
    <reaction evidence="13">
        <text>a 1,2-diacyl-sn-glycero-3-phospho-L-serine + H(+) = a 1,2-diacyl-sn-glycero-3-phosphoethanolamine + CO2</text>
        <dbReference type="Rhea" id="RHEA:20828"/>
        <dbReference type="ChEBI" id="CHEBI:15378"/>
        <dbReference type="ChEBI" id="CHEBI:16526"/>
        <dbReference type="ChEBI" id="CHEBI:57262"/>
        <dbReference type="ChEBI" id="CHEBI:64612"/>
        <dbReference type="EC" id="4.1.1.65"/>
    </reaction>
</comment>
<evidence type="ECO:0000256" key="11">
    <source>
        <dbReference type="ARBA" id="ARBA00023317"/>
    </source>
</evidence>
<dbReference type="PANTHER" id="PTHR10067:SF6">
    <property type="entry name" value="PHOSPHATIDYLSERINE DECARBOXYLASE PROENZYME, MITOCHONDRIAL"/>
    <property type="match status" value="1"/>
</dbReference>
<comment type="pathway">
    <text evidence="13">Phospholipid metabolism; phosphatidylethanolamine biosynthesis; phosphatidylethanolamine from CDP-diacylglycerol: step 2/2.</text>
</comment>
<dbReference type="GO" id="GO:0016540">
    <property type="term" value="P:protein autoprocessing"/>
    <property type="evidence" value="ECO:0007669"/>
    <property type="project" value="UniProtKB-UniRule"/>
</dbReference>
<feature type="active site" description="Charge relay system; for autoendoproteolytic cleavage activity" evidence="13">
    <location>
        <position position="184"/>
    </location>
</feature>
<keyword evidence="6 13" id="KW-0443">Lipid metabolism</keyword>
<keyword evidence="8 13" id="KW-0594">Phospholipid biosynthesis</keyword>
<evidence type="ECO:0000313" key="16">
    <source>
        <dbReference type="Proteomes" id="UP000835052"/>
    </source>
</evidence>
<feature type="chain" id="PRO_5035978381" description="Phosphatidylserine decarboxylase alpha chain" evidence="13">
    <location>
        <begin position="349"/>
        <end position="624"/>
    </location>
</feature>
<comment type="function">
    <text evidence="12">Catalyzes the formation of phosphatidylethanolamine (PtdEtn) from phosphatidylserine (PtdSer). Plays a central role in phospholipid metabolism and in the interorganelle trafficking of phosphatidylserine. May be involved in lipid droplet biogenesis at the endoplasmic reticulum membrane.</text>
</comment>
<comment type="subunit">
    <text evidence="13">Heterodimer of a large membrane-associated beta subunit and a small pyruvoyl-containing alpha subunit.</text>
</comment>
<evidence type="ECO:0000256" key="7">
    <source>
        <dbReference type="ARBA" id="ARBA00023136"/>
    </source>
</evidence>
<keyword evidence="13" id="KW-0865">Zymogen</keyword>
<evidence type="ECO:0000256" key="8">
    <source>
        <dbReference type="ARBA" id="ARBA00023209"/>
    </source>
</evidence>
<keyword evidence="10 13" id="KW-1208">Phospholipid metabolism</keyword>
<name>A0A8S1GY38_9PELO</name>
<keyword evidence="7 13" id="KW-0472">Membrane</keyword>
<comment type="subcellular location">
    <molecule>Phosphatidylserine decarboxylase beta chain</molecule>
    <subcellularLocation>
        <location evidence="13">Mitochondrion inner membrane</location>
        <topology evidence="13">Single-pass membrane protein</topology>
        <orientation evidence="13">Intermembrane side</orientation>
    </subcellularLocation>
</comment>
<dbReference type="HAMAP" id="MF_03208">
    <property type="entry name" value="PS_decarb_PSD_B_type1_euk"/>
    <property type="match status" value="1"/>
</dbReference>
<dbReference type="Proteomes" id="UP000835052">
    <property type="component" value="Unassembled WGS sequence"/>
</dbReference>
<feature type="chain" id="PRO_5035978382" description="Phosphatidylserine decarboxylase beta chain" evidence="13">
    <location>
        <begin position="1"/>
        <end position="348"/>
    </location>
</feature>
<dbReference type="InterPro" id="IPR033661">
    <property type="entry name" value="PSD_type1_euk"/>
</dbReference>
<keyword evidence="4 13" id="KW-0210">Decarboxylase</keyword>
<evidence type="ECO:0000256" key="10">
    <source>
        <dbReference type="ARBA" id="ARBA00023264"/>
    </source>
</evidence>
<comment type="cofactor">
    <cofactor evidence="13">
        <name>pyruvate</name>
        <dbReference type="ChEBI" id="CHEBI:15361"/>
    </cofactor>
    <text evidence="13">Binds 1 pyruvoyl group covalently per subunit.</text>
</comment>
<feature type="active site" description="Charge relay system; for autoendoproteolytic cleavage activity" evidence="13">
    <location>
        <position position="349"/>
    </location>
</feature>
<evidence type="ECO:0000256" key="12">
    <source>
        <dbReference type="ARBA" id="ARBA00045136"/>
    </source>
</evidence>
<dbReference type="EMBL" id="CAJGYM010000008">
    <property type="protein sequence ID" value="CAD6188131.1"/>
    <property type="molecule type" value="Genomic_DNA"/>
</dbReference>
<feature type="active site" description="Charge relay system; for autoendoproteolytic cleavage activity" evidence="13">
    <location>
        <position position="241"/>
    </location>
</feature>
<dbReference type="GO" id="GO:0005743">
    <property type="term" value="C:mitochondrial inner membrane"/>
    <property type="evidence" value="ECO:0007669"/>
    <property type="project" value="UniProtKB-SubCell"/>
</dbReference>
<comment type="PTM">
    <text evidence="13">Is synthesized initially as an inactive proenzyme. Formation of the active enzyme involves a self-maturation process in which the active site pyruvoyl group is generated from an internal serine residue via an autocatalytic post-translational modification. Two non-identical subunits are generated from the proenzyme in this reaction, and the pyruvate is formed at the N-terminus of the alpha chain, which is derived from the carboxyl end of the proenzyme. The autoendoproteolytic cleavage occurs by a canonical serine protease mechanism, in which the side chain hydroxyl group of the serine supplies its oxygen atom to form the C-terminus of the beta chain, while the remainder of the serine residue undergoes an oxidative deamination to produce ammonia and the pyruvoyl prosthetic group on the alpha chain. During this reaction, the Ser that is part of the protease active site of the proenzyme becomes the pyruvoyl prosthetic group, which constitutes an essential element of the active site of the mature decarboxylase.</text>
</comment>
<dbReference type="PANTHER" id="PTHR10067">
    <property type="entry name" value="PHOSPHATIDYLSERINE DECARBOXYLASE"/>
    <property type="match status" value="1"/>
</dbReference>
<keyword evidence="16" id="KW-1185">Reference proteome</keyword>
<evidence type="ECO:0000256" key="2">
    <source>
        <dbReference type="ARBA" id="ARBA00022516"/>
    </source>
</evidence>
<comment type="pathway">
    <text evidence="1">Lipid metabolism.</text>
</comment>
<dbReference type="GO" id="GO:0006646">
    <property type="term" value="P:phosphatidylethanolamine biosynthetic process"/>
    <property type="evidence" value="ECO:0007669"/>
    <property type="project" value="UniProtKB-UniRule"/>
</dbReference>
<gene>
    <name evidence="13" type="primary">psd-1</name>
    <name evidence="15" type="ORF">CAUJ_LOCUS4050</name>
</gene>
<evidence type="ECO:0000256" key="3">
    <source>
        <dbReference type="ARBA" id="ARBA00022692"/>
    </source>
</evidence>
<dbReference type="GO" id="GO:0004609">
    <property type="term" value="F:phosphatidylserine decarboxylase activity"/>
    <property type="evidence" value="ECO:0007669"/>
    <property type="project" value="UniProtKB-UniRule"/>
</dbReference>
<evidence type="ECO:0000256" key="14">
    <source>
        <dbReference type="SAM" id="Phobius"/>
    </source>
</evidence>
<evidence type="ECO:0000256" key="4">
    <source>
        <dbReference type="ARBA" id="ARBA00022793"/>
    </source>
</evidence>
<feature type="active site" description="Schiff-base intermediate with substrate; via pyruvic acid; for decarboxylase activity" evidence="13">
    <location>
        <position position="349"/>
    </location>
</feature>
<dbReference type="EC" id="4.1.1.65" evidence="13"/>
<evidence type="ECO:0000313" key="15">
    <source>
        <dbReference type="EMBL" id="CAD6188131.1"/>
    </source>
</evidence>
<evidence type="ECO:0000256" key="6">
    <source>
        <dbReference type="ARBA" id="ARBA00023098"/>
    </source>
</evidence>
<dbReference type="Pfam" id="PF10853">
    <property type="entry name" value="DUF2650"/>
    <property type="match status" value="1"/>
</dbReference>
<feature type="transmembrane region" description="Helical" evidence="14">
    <location>
        <begin position="545"/>
        <end position="569"/>
    </location>
</feature>
<feature type="transmembrane region" description="Helical" evidence="14">
    <location>
        <begin position="65"/>
        <end position="83"/>
    </location>
</feature>